<dbReference type="AlphaFoldDB" id="A0A4Y2UH95"/>
<feature type="transmembrane region" description="Helical" evidence="1">
    <location>
        <begin position="6"/>
        <end position="23"/>
    </location>
</feature>
<keyword evidence="1" id="KW-1133">Transmembrane helix</keyword>
<proteinExistence type="predicted"/>
<sequence length="41" mass="4684">MDDKLVVSVGVLWFKIGTLQWLFSRWGKVTKGHHLMDGVVV</sequence>
<dbReference type="Proteomes" id="UP000499080">
    <property type="component" value="Unassembled WGS sequence"/>
</dbReference>
<gene>
    <name evidence="2" type="ORF">AVEN_146320_1</name>
</gene>
<name>A0A4Y2UH95_ARAVE</name>
<evidence type="ECO:0000313" key="2">
    <source>
        <dbReference type="EMBL" id="GBO10927.1"/>
    </source>
</evidence>
<organism evidence="2 3">
    <name type="scientific">Araneus ventricosus</name>
    <name type="common">Orbweaver spider</name>
    <name type="synonym">Epeira ventricosa</name>
    <dbReference type="NCBI Taxonomy" id="182803"/>
    <lineage>
        <taxon>Eukaryota</taxon>
        <taxon>Metazoa</taxon>
        <taxon>Ecdysozoa</taxon>
        <taxon>Arthropoda</taxon>
        <taxon>Chelicerata</taxon>
        <taxon>Arachnida</taxon>
        <taxon>Araneae</taxon>
        <taxon>Araneomorphae</taxon>
        <taxon>Entelegynae</taxon>
        <taxon>Araneoidea</taxon>
        <taxon>Araneidae</taxon>
        <taxon>Araneus</taxon>
    </lineage>
</organism>
<reference evidence="2 3" key="1">
    <citation type="journal article" date="2019" name="Sci. Rep.">
        <title>Orb-weaving spider Araneus ventricosus genome elucidates the spidroin gene catalogue.</title>
        <authorList>
            <person name="Kono N."/>
            <person name="Nakamura H."/>
            <person name="Ohtoshi R."/>
            <person name="Moran D.A.P."/>
            <person name="Shinohara A."/>
            <person name="Yoshida Y."/>
            <person name="Fujiwara M."/>
            <person name="Mori M."/>
            <person name="Tomita M."/>
            <person name="Arakawa K."/>
        </authorList>
    </citation>
    <scope>NUCLEOTIDE SEQUENCE [LARGE SCALE GENOMIC DNA]</scope>
</reference>
<dbReference type="EMBL" id="BGPR01035895">
    <property type="protein sequence ID" value="GBO10927.1"/>
    <property type="molecule type" value="Genomic_DNA"/>
</dbReference>
<comment type="caution">
    <text evidence="2">The sequence shown here is derived from an EMBL/GenBank/DDBJ whole genome shotgun (WGS) entry which is preliminary data.</text>
</comment>
<keyword evidence="3" id="KW-1185">Reference proteome</keyword>
<accession>A0A4Y2UH95</accession>
<feature type="non-terminal residue" evidence="2">
    <location>
        <position position="41"/>
    </location>
</feature>
<keyword evidence="1" id="KW-0472">Membrane</keyword>
<evidence type="ECO:0000256" key="1">
    <source>
        <dbReference type="SAM" id="Phobius"/>
    </source>
</evidence>
<keyword evidence="1" id="KW-0812">Transmembrane</keyword>
<evidence type="ECO:0000313" key="3">
    <source>
        <dbReference type="Proteomes" id="UP000499080"/>
    </source>
</evidence>
<protein>
    <submittedName>
        <fullName evidence="2">Uncharacterized protein</fullName>
    </submittedName>
</protein>